<organism evidence="1 2">
    <name type="scientific">Puccinia sorghi</name>
    <dbReference type="NCBI Taxonomy" id="27349"/>
    <lineage>
        <taxon>Eukaryota</taxon>
        <taxon>Fungi</taxon>
        <taxon>Dikarya</taxon>
        <taxon>Basidiomycota</taxon>
        <taxon>Pucciniomycotina</taxon>
        <taxon>Pucciniomycetes</taxon>
        <taxon>Pucciniales</taxon>
        <taxon>Pucciniaceae</taxon>
        <taxon>Puccinia</taxon>
    </lineage>
</organism>
<evidence type="ECO:0000313" key="2">
    <source>
        <dbReference type="Proteomes" id="UP000037035"/>
    </source>
</evidence>
<evidence type="ECO:0008006" key="3">
    <source>
        <dbReference type="Google" id="ProtNLM"/>
    </source>
</evidence>
<dbReference type="EMBL" id="LAVV01015203">
    <property type="protein sequence ID" value="KNZ44059.1"/>
    <property type="molecule type" value="Genomic_DNA"/>
</dbReference>
<keyword evidence="2" id="KW-1185">Reference proteome</keyword>
<accession>A0A0L6U6A4</accession>
<dbReference type="AlphaFoldDB" id="A0A0L6U6A4"/>
<evidence type="ECO:0000313" key="1">
    <source>
        <dbReference type="EMBL" id="KNZ44059.1"/>
    </source>
</evidence>
<dbReference type="Proteomes" id="UP000037035">
    <property type="component" value="Unassembled WGS sequence"/>
</dbReference>
<proteinExistence type="predicted"/>
<gene>
    <name evidence="1" type="ORF">VP01_953g7</name>
</gene>
<reference evidence="1 2" key="1">
    <citation type="submission" date="2015-08" db="EMBL/GenBank/DDBJ databases">
        <title>Next Generation Sequencing and Analysis of the Genome of Puccinia sorghi L Schw, the Causal Agent of Maize Common Rust.</title>
        <authorList>
            <person name="Rochi L."/>
            <person name="Burguener G."/>
            <person name="Darino M."/>
            <person name="Turjanski A."/>
            <person name="Kreff E."/>
            <person name="Dieguez M.J."/>
            <person name="Sacco F."/>
        </authorList>
    </citation>
    <scope>NUCLEOTIDE SEQUENCE [LARGE SCALE GENOMIC DNA]</scope>
    <source>
        <strain evidence="1 2">RO10H11247</strain>
    </source>
</reference>
<comment type="caution">
    <text evidence="1">The sequence shown here is derived from an EMBL/GenBank/DDBJ whole genome shotgun (WGS) entry which is preliminary data.</text>
</comment>
<sequence length="96" mass="10823">MSETKETTRIRLTTENYLVWCVQMKAKLFCLGAWDIVNGVTVKPRKAEDQLSWTKKNESAYVEIIDHLDTDNVAFVGGAVPDAHDFDSARPSYTKG</sequence>
<dbReference type="VEuPathDB" id="FungiDB:VP01_953g7"/>
<name>A0A0L6U6A4_9BASI</name>
<dbReference type="OrthoDB" id="6754012at2759"/>
<protein>
    <recommendedName>
        <fullName evidence="3">DUF4219 domain-containing protein</fullName>
    </recommendedName>
</protein>
<dbReference type="STRING" id="27349.A0A0L6U6A4"/>